<comment type="subcellular location">
    <subcellularLocation>
        <location evidence="1">Cell membrane</location>
        <topology evidence="1">Multi-pass membrane protein</topology>
    </subcellularLocation>
</comment>
<feature type="domain" description="Methanolan biosynthesis EpsI" evidence="9">
    <location>
        <begin position="305"/>
        <end position="507"/>
    </location>
</feature>
<dbReference type="Pfam" id="PF09721">
    <property type="entry name" value="Exosortase_EpsH"/>
    <property type="match status" value="1"/>
</dbReference>
<feature type="transmembrane region" description="Helical" evidence="8">
    <location>
        <begin position="210"/>
        <end position="237"/>
    </location>
</feature>
<dbReference type="STRING" id="1789004.FEMY_14410"/>
<evidence type="ECO:0000256" key="2">
    <source>
        <dbReference type="ARBA" id="ARBA00022475"/>
    </source>
</evidence>
<evidence type="ECO:0000313" key="11">
    <source>
        <dbReference type="Proteomes" id="UP000075653"/>
    </source>
</evidence>
<proteinExistence type="predicted"/>
<dbReference type="NCBIfam" id="TIGR03109">
    <property type="entry name" value="exosort_XrtA"/>
    <property type="match status" value="1"/>
</dbReference>
<dbReference type="AlphaFoldDB" id="A0A149VYR8"/>
<name>A0A149VYR8_9PROT</name>
<dbReference type="InterPro" id="IPR019127">
    <property type="entry name" value="Exosortase"/>
</dbReference>
<dbReference type="InterPro" id="IPR026392">
    <property type="entry name" value="Exo/Archaeosortase_dom"/>
</dbReference>
<evidence type="ECO:0000256" key="5">
    <source>
        <dbReference type="ARBA" id="ARBA00022801"/>
    </source>
</evidence>
<organism evidence="10 11">
    <name type="scientific">Ferrovum myxofaciens</name>
    <dbReference type="NCBI Taxonomy" id="416213"/>
    <lineage>
        <taxon>Bacteria</taxon>
        <taxon>Pseudomonadati</taxon>
        <taxon>Pseudomonadota</taxon>
        <taxon>Betaproteobacteria</taxon>
        <taxon>Ferrovales</taxon>
        <taxon>Ferrovaceae</taxon>
        <taxon>Ferrovum</taxon>
    </lineage>
</organism>
<sequence>MTGFPQPWKRPLTLSGIMALLLLLWFYPVVQFTVHTWLGNETYLHGGLIPFISLWLIWRERDALKNIPPGVSGSALVVFAFFALAWELGKVSNAMIIQQFSLVGMIVCATWSQIGNAAFRQLLFPLLFLFLAVPFGESFIPPLMDFTADFATAAIHLTGIPVYREGNFLTLPTGNWSVVEACSGLRYLIASLTLGVLFAHLAYRHWTRKLLFLLASLIVPVAANGVRAYLIILIGHLSGMKLAVGVDHLIYGWLFFGLVMFLLFWIGSFFREDTLQEPFSPEILPSPAGIAVPRAKINLAPLGILVFLALLPRWHVDYLEHLSRSSANPTSFVLTAPPSWSSVPFESDYWTPHYTGERIKFAEAYTPLQGTPPVTVFIAYYRNQTQGSSLITSGNTLVIPQDHRWGKTHESAHPLWVSVQTSPLPFTETLIRSDRQRRVVWDCYWVDRRWVSSPYAVKAWEAWSVLKGQGDGAAVVVFSTPFLSGNTSQAQQSLQSFSQAMLPEIQQALEHLNQPRSQ</sequence>
<evidence type="ECO:0000256" key="1">
    <source>
        <dbReference type="ARBA" id="ARBA00004651"/>
    </source>
</evidence>
<dbReference type="NCBIfam" id="TIGR02602">
    <property type="entry name" value="8TM_EpsH"/>
    <property type="match status" value="1"/>
</dbReference>
<dbReference type="GO" id="GO:0005886">
    <property type="term" value="C:plasma membrane"/>
    <property type="evidence" value="ECO:0007669"/>
    <property type="project" value="UniProtKB-SubCell"/>
</dbReference>
<dbReference type="NCBIfam" id="TIGR04178">
    <property type="entry name" value="exo_archaeo"/>
    <property type="match status" value="1"/>
</dbReference>
<accession>A0A149VYR8</accession>
<dbReference type="NCBIfam" id="TIGR02914">
    <property type="entry name" value="EpsI_fam"/>
    <property type="match status" value="1"/>
</dbReference>
<feature type="transmembrane region" description="Helical" evidence="8">
    <location>
        <begin position="249"/>
        <end position="270"/>
    </location>
</feature>
<comment type="caution">
    <text evidence="10">The sequence shown here is derived from an EMBL/GenBank/DDBJ whole genome shotgun (WGS) entry which is preliminary data.</text>
</comment>
<feature type="transmembrane region" description="Helical" evidence="8">
    <location>
        <begin position="42"/>
        <end position="58"/>
    </location>
</feature>
<keyword evidence="6 8" id="KW-1133">Transmembrane helix</keyword>
<dbReference type="RefSeq" id="WP_062188119.1">
    <property type="nucleotide sequence ID" value="NZ_CP149475.1"/>
</dbReference>
<evidence type="ECO:0000256" key="4">
    <source>
        <dbReference type="ARBA" id="ARBA00022692"/>
    </source>
</evidence>
<feature type="transmembrane region" description="Helical" evidence="8">
    <location>
        <begin position="95"/>
        <end position="115"/>
    </location>
</feature>
<protein>
    <submittedName>
        <fullName evidence="10">Transmembrane exosortase (Exosortase_EpsH)</fullName>
    </submittedName>
</protein>
<dbReference type="InterPro" id="IPR017540">
    <property type="entry name" value="Exosortase-1"/>
</dbReference>
<dbReference type="Proteomes" id="UP000075653">
    <property type="component" value="Unassembled WGS sequence"/>
</dbReference>
<evidence type="ECO:0000256" key="3">
    <source>
        <dbReference type="ARBA" id="ARBA00022670"/>
    </source>
</evidence>
<evidence type="ECO:0000256" key="6">
    <source>
        <dbReference type="ARBA" id="ARBA00022989"/>
    </source>
</evidence>
<dbReference type="EMBL" id="LRRD01000027">
    <property type="protein sequence ID" value="KXW58044.1"/>
    <property type="molecule type" value="Genomic_DNA"/>
</dbReference>
<dbReference type="Pfam" id="PF11984">
    <property type="entry name" value="DUF3485"/>
    <property type="match status" value="1"/>
</dbReference>
<keyword evidence="11" id="KW-1185">Reference proteome</keyword>
<keyword evidence="2" id="KW-1003">Cell membrane</keyword>
<keyword evidence="5" id="KW-0378">Hydrolase</keyword>
<dbReference type="InterPro" id="IPR013426">
    <property type="entry name" value="EpsH-like"/>
</dbReference>
<keyword evidence="7 8" id="KW-0472">Membrane</keyword>
<reference evidence="10 11" key="1">
    <citation type="submission" date="2016-01" db="EMBL/GenBank/DDBJ databases">
        <title>Genome sequence of the acidophilic iron oxidising Ferrovum strain Z-31.</title>
        <authorList>
            <person name="Poehlein A."/>
            <person name="Ullrich S.R."/>
            <person name="Schloemann M."/>
            <person name="Muehling M."/>
            <person name="Daniel R."/>
        </authorList>
    </citation>
    <scope>NUCLEOTIDE SEQUENCE [LARGE SCALE GENOMIC DNA]</scope>
    <source>
        <strain evidence="10 11">Z-31</strain>
    </source>
</reference>
<gene>
    <name evidence="10" type="ORF">FEMY_14410</name>
</gene>
<dbReference type="GO" id="GO:0008233">
    <property type="term" value="F:peptidase activity"/>
    <property type="evidence" value="ECO:0007669"/>
    <property type="project" value="UniProtKB-KW"/>
</dbReference>
<feature type="transmembrane region" description="Helical" evidence="8">
    <location>
        <begin position="185"/>
        <end position="203"/>
    </location>
</feature>
<evidence type="ECO:0000313" key="10">
    <source>
        <dbReference type="EMBL" id="KXW58044.1"/>
    </source>
</evidence>
<evidence type="ECO:0000256" key="8">
    <source>
        <dbReference type="SAM" id="Phobius"/>
    </source>
</evidence>
<dbReference type="GO" id="GO:0006508">
    <property type="term" value="P:proteolysis"/>
    <property type="evidence" value="ECO:0007669"/>
    <property type="project" value="UniProtKB-KW"/>
</dbReference>
<keyword evidence="4 8" id="KW-0812">Transmembrane</keyword>
<evidence type="ECO:0000259" key="9">
    <source>
        <dbReference type="Pfam" id="PF11984"/>
    </source>
</evidence>
<evidence type="ECO:0000256" key="7">
    <source>
        <dbReference type="ARBA" id="ARBA00023136"/>
    </source>
</evidence>
<keyword evidence="3" id="KW-0645">Protease</keyword>
<dbReference type="PATRIC" id="fig|1789004.3.peg.1462"/>
<dbReference type="InterPro" id="IPR014263">
    <property type="entry name" value="Methanolan_biosynth_EpsI"/>
</dbReference>
<feature type="transmembrane region" description="Helical" evidence="8">
    <location>
        <begin position="70"/>
        <end position="89"/>
    </location>
</feature>
<feature type="transmembrane region" description="Helical" evidence="8">
    <location>
        <begin position="12"/>
        <end position="30"/>
    </location>
</feature>
<feature type="transmembrane region" description="Helical" evidence="8">
    <location>
        <begin position="122"/>
        <end position="140"/>
    </location>
</feature>